<dbReference type="RefSeq" id="WP_191733081.1">
    <property type="nucleotide sequence ID" value="NZ_JACSPR010000003.1"/>
</dbReference>
<evidence type="ECO:0000256" key="10">
    <source>
        <dbReference type="ARBA" id="ARBA00022840"/>
    </source>
</evidence>
<feature type="active site" description="Proton donor" evidence="15">
    <location>
        <position position="37"/>
    </location>
</feature>
<dbReference type="InterPro" id="IPR014729">
    <property type="entry name" value="Rossmann-like_a/b/a_fold"/>
</dbReference>
<dbReference type="InterPro" id="IPR042176">
    <property type="entry name" value="Pantoate_ligase_C"/>
</dbReference>
<evidence type="ECO:0000256" key="14">
    <source>
        <dbReference type="ARBA" id="ARBA00077433"/>
    </source>
</evidence>
<keyword evidence="10 15" id="KW-0067">ATP-binding</keyword>
<evidence type="ECO:0000313" key="16">
    <source>
        <dbReference type="EMBL" id="MBD8029860.1"/>
    </source>
</evidence>
<evidence type="ECO:0000256" key="8">
    <source>
        <dbReference type="ARBA" id="ARBA00022655"/>
    </source>
</evidence>
<evidence type="ECO:0000256" key="2">
    <source>
        <dbReference type="ARBA" id="ARBA00004990"/>
    </source>
</evidence>
<dbReference type="FunFam" id="3.40.50.620:FF:000114">
    <property type="entry name" value="Pantothenate synthetase"/>
    <property type="match status" value="1"/>
</dbReference>
<dbReference type="GO" id="GO:0005829">
    <property type="term" value="C:cytosol"/>
    <property type="evidence" value="ECO:0007669"/>
    <property type="project" value="TreeGrafter"/>
</dbReference>
<dbReference type="GO" id="GO:0015940">
    <property type="term" value="P:pantothenate biosynthetic process"/>
    <property type="evidence" value="ECO:0007669"/>
    <property type="project" value="UniProtKB-UniRule"/>
</dbReference>
<dbReference type="InterPro" id="IPR003721">
    <property type="entry name" value="Pantoate_ligase"/>
</dbReference>
<keyword evidence="17" id="KW-1185">Reference proteome</keyword>
<comment type="caution">
    <text evidence="16">The sequence shown here is derived from an EMBL/GenBank/DDBJ whole genome shotgun (WGS) entry which is preliminary data.</text>
</comment>
<evidence type="ECO:0000256" key="13">
    <source>
        <dbReference type="ARBA" id="ARBA00055042"/>
    </source>
</evidence>
<feature type="binding site" evidence="15">
    <location>
        <position position="61"/>
    </location>
    <ligand>
        <name>(R)-pantoate</name>
        <dbReference type="ChEBI" id="CHEBI:15980"/>
    </ligand>
</feature>
<comment type="subcellular location">
    <subcellularLocation>
        <location evidence="1 15">Cytoplasm</location>
    </subcellularLocation>
</comment>
<dbReference type="Gene3D" id="3.30.1300.10">
    <property type="entry name" value="Pantoate-beta-alanine ligase, C-terminal domain"/>
    <property type="match status" value="1"/>
</dbReference>
<sequence>MLVARTKKELLDALTPLRTQGRSIGLVPTMGALHSGHASLVAKAREENEVVVTSIFVNPLQFEALGDCDDYRNYPRQLDADVALLEAEGVDVVFAPDVEEMYGPTGLPMLWVRTGEMGERLEGASRPGHFDGVATVVAKLFNLVRPDRAYFGQKDAQQVAVIRRLVGDLDFPLEICAVPIIRAADGLAESSRNQRLSDADRDAALVLSRVLFDLEERASTGQPLDIEGAWAQLRSAEGVRLDHLELVDAATLEPLTVTGALDRPALVVAAIHVGQVRLIDNIELLPR</sequence>
<dbReference type="UniPathway" id="UPA00028">
    <property type="reaction ID" value="UER00005"/>
</dbReference>
<dbReference type="Proteomes" id="UP000650224">
    <property type="component" value="Unassembled WGS sequence"/>
</dbReference>
<comment type="catalytic activity">
    <reaction evidence="12 15">
        <text>(R)-pantoate + beta-alanine + ATP = (R)-pantothenate + AMP + diphosphate + H(+)</text>
        <dbReference type="Rhea" id="RHEA:10912"/>
        <dbReference type="ChEBI" id="CHEBI:15378"/>
        <dbReference type="ChEBI" id="CHEBI:15980"/>
        <dbReference type="ChEBI" id="CHEBI:29032"/>
        <dbReference type="ChEBI" id="CHEBI:30616"/>
        <dbReference type="ChEBI" id="CHEBI:33019"/>
        <dbReference type="ChEBI" id="CHEBI:57966"/>
        <dbReference type="ChEBI" id="CHEBI:456215"/>
        <dbReference type="EC" id="6.3.2.1"/>
    </reaction>
</comment>
<dbReference type="GO" id="GO:0004592">
    <property type="term" value="F:pantoate-beta-alanine ligase activity"/>
    <property type="evidence" value="ECO:0007669"/>
    <property type="project" value="UniProtKB-UniRule"/>
</dbReference>
<dbReference type="Pfam" id="PF02569">
    <property type="entry name" value="Pantoate_ligase"/>
    <property type="match status" value="1"/>
</dbReference>
<evidence type="ECO:0000256" key="4">
    <source>
        <dbReference type="ARBA" id="ARBA00012219"/>
    </source>
</evidence>
<proteinExistence type="inferred from homology"/>
<keyword evidence="8 15" id="KW-0566">Pantothenate biosynthesis</keyword>
<evidence type="ECO:0000256" key="5">
    <source>
        <dbReference type="ARBA" id="ARBA00014155"/>
    </source>
</evidence>
<comment type="function">
    <text evidence="13 15">Catalyzes the condensation of pantoate with beta-alanine in an ATP-dependent reaction via a pantoyl-adenylate intermediate.</text>
</comment>
<dbReference type="NCBIfam" id="TIGR00018">
    <property type="entry name" value="panC"/>
    <property type="match status" value="1"/>
</dbReference>
<feature type="binding site" evidence="15">
    <location>
        <position position="181"/>
    </location>
    <ligand>
        <name>ATP</name>
        <dbReference type="ChEBI" id="CHEBI:30616"/>
    </ligand>
</feature>
<evidence type="ECO:0000256" key="6">
    <source>
        <dbReference type="ARBA" id="ARBA00022490"/>
    </source>
</evidence>
<dbReference type="Gene3D" id="3.40.50.620">
    <property type="entry name" value="HUPs"/>
    <property type="match status" value="1"/>
</dbReference>
<dbReference type="HAMAP" id="MF_00158">
    <property type="entry name" value="PanC"/>
    <property type="match status" value="1"/>
</dbReference>
<dbReference type="EC" id="6.3.2.1" evidence="4 15"/>
<comment type="subunit">
    <text evidence="15">Homodimer.</text>
</comment>
<feature type="binding site" evidence="15">
    <location>
        <begin position="30"/>
        <end position="37"/>
    </location>
    <ligand>
        <name>ATP</name>
        <dbReference type="ChEBI" id="CHEBI:30616"/>
    </ligand>
</feature>
<protein>
    <recommendedName>
        <fullName evidence="5 15">Pantothenate synthetase</fullName>
        <shortName evidence="15">PS</shortName>
        <ecNumber evidence="4 15">6.3.2.1</ecNumber>
    </recommendedName>
    <alternativeName>
        <fullName evidence="14 15">Pantoate--beta-alanine ligase</fullName>
    </alternativeName>
    <alternativeName>
        <fullName evidence="11 15">Pantoate-activating enzyme</fullName>
    </alternativeName>
</protein>
<name>A0A8I0HIS6_9CORY</name>
<dbReference type="PANTHER" id="PTHR21299:SF1">
    <property type="entry name" value="PANTOATE--BETA-ALANINE LIGASE"/>
    <property type="match status" value="1"/>
</dbReference>
<comment type="miscellaneous">
    <text evidence="15">The reaction proceeds by a bi uni uni bi ping pong mechanism.</text>
</comment>
<keyword evidence="7 15" id="KW-0436">Ligase</keyword>
<dbReference type="CDD" id="cd00560">
    <property type="entry name" value="PanC"/>
    <property type="match status" value="1"/>
</dbReference>
<dbReference type="AlphaFoldDB" id="A0A8I0HIS6"/>
<evidence type="ECO:0000313" key="17">
    <source>
        <dbReference type="Proteomes" id="UP000650224"/>
    </source>
</evidence>
<dbReference type="GO" id="GO:0005524">
    <property type="term" value="F:ATP binding"/>
    <property type="evidence" value="ECO:0007669"/>
    <property type="project" value="UniProtKB-KW"/>
</dbReference>
<evidence type="ECO:0000256" key="12">
    <source>
        <dbReference type="ARBA" id="ARBA00048258"/>
    </source>
</evidence>
<evidence type="ECO:0000256" key="3">
    <source>
        <dbReference type="ARBA" id="ARBA00009256"/>
    </source>
</evidence>
<comment type="similarity">
    <text evidence="3 15">Belongs to the pantothenate synthetase family.</text>
</comment>
<feature type="binding site" evidence="15">
    <location>
        <position position="158"/>
    </location>
    <ligand>
        <name>(R)-pantoate</name>
        <dbReference type="ChEBI" id="CHEBI:15980"/>
    </ligand>
</feature>
<gene>
    <name evidence="15" type="primary">panC</name>
    <name evidence="16" type="ORF">H9627_05885</name>
</gene>
<evidence type="ECO:0000256" key="1">
    <source>
        <dbReference type="ARBA" id="ARBA00004496"/>
    </source>
</evidence>
<evidence type="ECO:0000256" key="7">
    <source>
        <dbReference type="ARBA" id="ARBA00022598"/>
    </source>
</evidence>
<dbReference type="EMBL" id="JACSPR010000003">
    <property type="protein sequence ID" value="MBD8029860.1"/>
    <property type="molecule type" value="Genomic_DNA"/>
</dbReference>
<dbReference type="SUPFAM" id="SSF52374">
    <property type="entry name" value="Nucleotidylyl transferase"/>
    <property type="match status" value="1"/>
</dbReference>
<feature type="binding site" evidence="15">
    <location>
        <begin position="189"/>
        <end position="192"/>
    </location>
    <ligand>
        <name>ATP</name>
        <dbReference type="ChEBI" id="CHEBI:30616"/>
    </ligand>
</feature>
<evidence type="ECO:0000256" key="15">
    <source>
        <dbReference type="HAMAP-Rule" id="MF_00158"/>
    </source>
</evidence>
<evidence type="ECO:0000256" key="11">
    <source>
        <dbReference type="ARBA" id="ARBA00032806"/>
    </source>
</evidence>
<accession>A0A8I0HIS6</accession>
<evidence type="ECO:0000256" key="9">
    <source>
        <dbReference type="ARBA" id="ARBA00022741"/>
    </source>
</evidence>
<feature type="binding site" evidence="15">
    <location>
        <begin position="152"/>
        <end position="155"/>
    </location>
    <ligand>
        <name>ATP</name>
        <dbReference type="ChEBI" id="CHEBI:30616"/>
    </ligand>
</feature>
<feature type="binding site" evidence="15">
    <location>
        <position position="61"/>
    </location>
    <ligand>
        <name>beta-alanine</name>
        <dbReference type="ChEBI" id="CHEBI:57966"/>
    </ligand>
</feature>
<organism evidence="16 17">
    <name type="scientific">Corynebacterium gallinarum</name>
    <dbReference type="NCBI Taxonomy" id="2762214"/>
    <lineage>
        <taxon>Bacteria</taxon>
        <taxon>Bacillati</taxon>
        <taxon>Actinomycetota</taxon>
        <taxon>Actinomycetes</taxon>
        <taxon>Mycobacteriales</taxon>
        <taxon>Corynebacteriaceae</taxon>
        <taxon>Corynebacterium</taxon>
    </lineage>
</organism>
<keyword evidence="9 15" id="KW-0547">Nucleotide-binding</keyword>
<comment type="pathway">
    <text evidence="2 15">Cofactor biosynthesis; (R)-pantothenate biosynthesis; (R)-pantothenate from (R)-pantoate and beta-alanine: step 1/1.</text>
</comment>
<keyword evidence="6 15" id="KW-0963">Cytoplasm</keyword>
<reference evidence="16 17" key="1">
    <citation type="submission" date="2020-08" db="EMBL/GenBank/DDBJ databases">
        <title>A Genomic Blueprint of the Chicken Gut Microbiome.</title>
        <authorList>
            <person name="Gilroy R."/>
            <person name="Ravi A."/>
            <person name="Getino M."/>
            <person name="Pursley I."/>
            <person name="Horton D.L."/>
            <person name="Alikhan N.-F."/>
            <person name="Baker D."/>
            <person name="Gharbi K."/>
            <person name="Hall N."/>
            <person name="Watson M."/>
            <person name="Adriaenssens E.M."/>
            <person name="Foster-Nyarko E."/>
            <person name="Jarju S."/>
            <person name="Secka A."/>
            <person name="Antonio M."/>
            <person name="Oren A."/>
            <person name="Chaudhuri R."/>
            <person name="La Ragione R.M."/>
            <person name="Hildebrand F."/>
            <person name="Pallen M.J."/>
        </authorList>
    </citation>
    <scope>NUCLEOTIDE SEQUENCE [LARGE SCALE GENOMIC DNA]</scope>
    <source>
        <strain evidence="16 17">Sa1YVA5</strain>
    </source>
</reference>
<dbReference type="PANTHER" id="PTHR21299">
    <property type="entry name" value="CYTIDYLATE KINASE/PANTOATE-BETA-ALANINE LIGASE"/>
    <property type="match status" value="1"/>
</dbReference>